<feature type="domain" description="Thioredoxin" evidence="4">
    <location>
        <begin position="36"/>
        <end position="199"/>
    </location>
</feature>
<dbReference type="CDD" id="cd02968">
    <property type="entry name" value="SCO"/>
    <property type="match status" value="1"/>
</dbReference>
<proteinExistence type="inferred from homology"/>
<keyword evidence="3" id="KW-1133">Transmembrane helix</keyword>
<evidence type="ECO:0000256" key="2">
    <source>
        <dbReference type="ARBA" id="ARBA00023008"/>
    </source>
</evidence>
<dbReference type="SUPFAM" id="SSF52833">
    <property type="entry name" value="Thioredoxin-like"/>
    <property type="match status" value="1"/>
</dbReference>
<evidence type="ECO:0000256" key="3">
    <source>
        <dbReference type="SAM" id="Phobius"/>
    </source>
</evidence>
<dbReference type="RefSeq" id="WP_275595334.1">
    <property type="nucleotide sequence ID" value="NZ_CP102381.1"/>
</dbReference>
<dbReference type="Gene3D" id="3.40.30.10">
    <property type="entry name" value="Glutaredoxin"/>
    <property type="match status" value="1"/>
</dbReference>
<dbReference type="InterPro" id="IPR013766">
    <property type="entry name" value="Thioredoxin_domain"/>
</dbReference>
<feature type="transmembrane region" description="Helical" evidence="3">
    <location>
        <begin position="7"/>
        <end position="28"/>
    </location>
</feature>
<evidence type="ECO:0000313" key="5">
    <source>
        <dbReference type="EMBL" id="WEJ63081.1"/>
    </source>
</evidence>
<sequence>MNIKSRFTVIITISLAILIVMPLVFYWVTTGEYYGRKIDQVAPDFTLSDTQGKEHSLSQHKGKFTFLYFGYLNCDEVCHNQVGVMFNINHQTTNKDLDFIFVTMDPKRDSKQLLNDYFNQFGSNFYALTGQSMREIQSVASKYKAYFSPESGTQIGKDYEISHPGNIFLIDPNGKIKVIYQNTYLRYDKVIEDLNLLRMKFNENQTTKLSLKAKEANYE</sequence>
<evidence type="ECO:0000256" key="1">
    <source>
        <dbReference type="ARBA" id="ARBA00010996"/>
    </source>
</evidence>
<dbReference type="PROSITE" id="PS51352">
    <property type="entry name" value="THIOREDOXIN_2"/>
    <property type="match status" value="1"/>
</dbReference>
<dbReference type="Pfam" id="PF02630">
    <property type="entry name" value="SCO1-SenC"/>
    <property type="match status" value="1"/>
</dbReference>
<dbReference type="PANTHER" id="PTHR12151:SF25">
    <property type="entry name" value="LINALOOL DEHYDRATASE_ISOMERASE DOMAIN-CONTAINING PROTEIN"/>
    <property type="match status" value="1"/>
</dbReference>
<comment type="similarity">
    <text evidence="1">Belongs to the SCO1/2 family.</text>
</comment>
<protein>
    <submittedName>
        <fullName evidence="5">SCO family protein</fullName>
    </submittedName>
</protein>
<dbReference type="InterPro" id="IPR003782">
    <property type="entry name" value="SCO1/SenC"/>
</dbReference>
<accession>A0ABY8CAT7</accession>
<evidence type="ECO:0000313" key="6">
    <source>
        <dbReference type="Proteomes" id="UP001222275"/>
    </source>
</evidence>
<keyword evidence="3" id="KW-0812">Transmembrane</keyword>
<evidence type="ECO:0000259" key="4">
    <source>
        <dbReference type="PROSITE" id="PS51352"/>
    </source>
</evidence>
<reference evidence="5 6" key="1">
    <citation type="submission" date="2022-06" db="EMBL/GenBank/DDBJ databases">
        <title>Thiomicrohabdus sp. nov, an obligately chemolithoautotrophic, sulfur-oxidizing bacterium isolated from beach of Guanyin Mountain. Amoy.</title>
        <authorList>
            <person name="Zhu H."/>
        </authorList>
    </citation>
    <scope>NUCLEOTIDE SEQUENCE [LARGE SCALE GENOMIC DNA]</scope>
    <source>
        <strain evidence="5 6">XGS-01</strain>
    </source>
</reference>
<dbReference type="PANTHER" id="PTHR12151">
    <property type="entry name" value="ELECTRON TRANSPORT PROTIN SCO1/SENC FAMILY MEMBER"/>
    <property type="match status" value="1"/>
</dbReference>
<dbReference type="InterPro" id="IPR036249">
    <property type="entry name" value="Thioredoxin-like_sf"/>
</dbReference>
<gene>
    <name evidence="5" type="ORF">NR989_02185</name>
</gene>
<keyword evidence="3" id="KW-0472">Membrane</keyword>
<name>A0ABY8CAT7_9GAMM</name>
<dbReference type="Proteomes" id="UP001222275">
    <property type="component" value="Chromosome"/>
</dbReference>
<keyword evidence="6" id="KW-1185">Reference proteome</keyword>
<keyword evidence="2" id="KW-0186">Copper</keyword>
<organism evidence="5 6">
    <name type="scientific">Thiomicrorhabdus lithotrophica</name>
    <dbReference type="NCBI Taxonomy" id="2949997"/>
    <lineage>
        <taxon>Bacteria</taxon>
        <taxon>Pseudomonadati</taxon>
        <taxon>Pseudomonadota</taxon>
        <taxon>Gammaproteobacteria</taxon>
        <taxon>Thiotrichales</taxon>
        <taxon>Piscirickettsiaceae</taxon>
        <taxon>Thiomicrorhabdus</taxon>
    </lineage>
</organism>
<dbReference type="EMBL" id="CP102381">
    <property type="protein sequence ID" value="WEJ63081.1"/>
    <property type="molecule type" value="Genomic_DNA"/>
</dbReference>